<name>A0A1G2CDB8_9BACT</name>
<reference evidence="1 2" key="1">
    <citation type="journal article" date="2016" name="Nat. Commun.">
        <title>Thousands of microbial genomes shed light on interconnected biogeochemical processes in an aquifer system.</title>
        <authorList>
            <person name="Anantharaman K."/>
            <person name="Brown C.T."/>
            <person name="Hug L.A."/>
            <person name="Sharon I."/>
            <person name="Castelle C.J."/>
            <person name="Probst A.J."/>
            <person name="Thomas B.C."/>
            <person name="Singh A."/>
            <person name="Wilkins M.J."/>
            <person name="Karaoz U."/>
            <person name="Brodie E.L."/>
            <person name="Williams K.H."/>
            <person name="Hubbard S.S."/>
            <person name="Banfield J.F."/>
        </authorList>
    </citation>
    <scope>NUCLEOTIDE SEQUENCE [LARGE SCALE GENOMIC DNA]</scope>
</reference>
<evidence type="ECO:0000313" key="1">
    <source>
        <dbReference type="EMBL" id="OGY99388.1"/>
    </source>
</evidence>
<organism evidence="1 2">
    <name type="scientific">Candidatus Liptonbacteria bacterium RIFCSPLOWO2_01_FULL_52_25</name>
    <dbReference type="NCBI Taxonomy" id="1798650"/>
    <lineage>
        <taxon>Bacteria</taxon>
        <taxon>Candidatus Liptoniibacteriota</taxon>
    </lineage>
</organism>
<sequence length="119" mass="13745">MPIEREQGSEEPRGRVFENTRELFDAIQAKGKNGLPKLRIYGKRLGQFSSKTSPKEYYWDLTDVPDSFVDAHIYKADEFRIYLNFYGKVENVVRQAPKPLAHLVINGANIGEYHVEVIE</sequence>
<evidence type="ECO:0000313" key="2">
    <source>
        <dbReference type="Proteomes" id="UP000178880"/>
    </source>
</evidence>
<comment type="caution">
    <text evidence="1">The sequence shown here is derived from an EMBL/GenBank/DDBJ whole genome shotgun (WGS) entry which is preliminary data.</text>
</comment>
<accession>A0A1G2CDB8</accession>
<dbReference type="EMBL" id="MHLA01000015">
    <property type="protein sequence ID" value="OGY99388.1"/>
    <property type="molecule type" value="Genomic_DNA"/>
</dbReference>
<protein>
    <submittedName>
        <fullName evidence="1">Uncharacterized protein</fullName>
    </submittedName>
</protein>
<proteinExistence type="predicted"/>
<gene>
    <name evidence="1" type="ORF">A2945_00840</name>
</gene>
<dbReference type="Proteomes" id="UP000178880">
    <property type="component" value="Unassembled WGS sequence"/>
</dbReference>
<dbReference type="STRING" id="1798650.A2945_00840"/>
<dbReference type="AlphaFoldDB" id="A0A1G2CDB8"/>